<organism evidence="3 4">
    <name type="scientific">Geothrix limicola</name>
    <dbReference type="NCBI Taxonomy" id="2927978"/>
    <lineage>
        <taxon>Bacteria</taxon>
        <taxon>Pseudomonadati</taxon>
        <taxon>Acidobacteriota</taxon>
        <taxon>Holophagae</taxon>
        <taxon>Holophagales</taxon>
        <taxon>Holophagaceae</taxon>
        <taxon>Geothrix</taxon>
    </lineage>
</organism>
<dbReference type="Gene3D" id="2.160.10.10">
    <property type="entry name" value="Hexapeptide repeat proteins"/>
    <property type="match status" value="1"/>
</dbReference>
<dbReference type="InterPro" id="IPR011004">
    <property type="entry name" value="Trimer_LpxA-like_sf"/>
</dbReference>
<dbReference type="Pfam" id="PF14602">
    <property type="entry name" value="Hexapep_2"/>
    <property type="match status" value="1"/>
</dbReference>
<name>A0ABQ5QEX1_9BACT</name>
<evidence type="ECO:0000313" key="3">
    <source>
        <dbReference type="EMBL" id="GLH73223.1"/>
    </source>
</evidence>
<dbReference type="InterPro" id="IPR001451">
    <property type="entry name" value="Hexapep"/>
</dbReference>
<dbReference type="RefSeq" id="WP_285574000.1">
    <property type="nucleotide sequence ID" value="NZ_BSDE01000003.1"/>
</dbReference>
<feature type="domain" description="Tetrahydrodipicolinate-N-succinyltransferase chain A" evidence="2">
    <location>
        <begin position="33"/>
        <end position="67"/>
    </location>
</feature>
<evidence type="ECO:0000259" key="2">
    <source>
        <dbReference type="Pfam" id="PF14805"/>
    </source>
</evidence>
<dbReference type="SUPFAM" id="SSF51161">
    <property type="entry name" value="Trimeric LpxA-like enzymes"/>
    <property type="match status" value="1"/>
</dbReference>
<accession>A0ABQ5QEX1</accession>
<comment type="caution">
    <text evidence="3">The sequence shown here is derived from an EMBL/GenBank/DDBJ whole genome shotgun (WGS) entry which is preliminary data.</text>
</comment>
<protein>
    <submittedName>
        <fullName evidence="3">2,3,4,5-tetrahydropyridine-2,6-dicarboxylate N-succinyltransferase</fullName>
    </submittedName>
</protein>
<dbReference type="Pfam" id="PF14805">
    <property type="entry name" value="THDPS_N_2"/>
    <property type="match status" value="1"/>
</dbReference>
<dbReference type="Gene3D" id="1.10.166.10">
    <property type="entry name" value="Tetrahydrodipicolinate-N-succinyltransferase, N-terminal domain"/>
    <property type="match status" value="1"/>
</dbReference>
<evidence type="ECO:0000313" key="4">
    <source>
        <dbReference type="Proteomes" id="UP001165069"/>
    </source>
</evidence>
<reference evidence="3 4" key="1">
    <citation type="journal article" date="2023" name="Antonie Van Leeuwenhoek">
        <title>Mesoterricola silvestris gen. nov., sp. nov., Mesoterricola sediminis sp. nov., Geothrix oryzae sp. nov., Geothrix edaphica sp. nov., Geothrix rubra sp. nov., and Geothrix limicola sp. nov., six novel members of Acidobacteriota isolated from soils.</title>
        <authorList>
            <person name="Itoh H."/>
            <person name="Sugisawa Y."/>
            <person name="Mise K."/>
            <person name="Xu Z."/>
            <person name="Kuniyasu M."/>
            <person name="Ushijima N."/>
            <person name="Kawano K."/>
            <person name="Kobayashi E."/>
            <person name="Shiratori Y."/>
            <person name="Masuda Y."/>
            <person name="Senoo K."/>
        </authorList>
    </citation>
    <scope>NUCLEOTIDE SEQUENCE [LARGE SCALE GENOMIC DNA]</scope>
    <source>
        <strain evidence="3 4">Red804</strain>
    </source>
</reference>
<dbReference type="NCBIfam" id="NF008808">
    <property type="entry name" value="PRK11830.1"/>
    <property type="match status" value="1"/>
</dbReference>
<dbReference type="EMBL" id="BSDE01000003">
    <property type="protein sequence ID" value="GLH73223.1"/>
    <property type="molecule type" value="Genomic_DNA"/>
</dbReference>
<proteinExistence type="inferred from homology"/>
<gene>
    <name evidence="3" type="primary">dapD</name>
    <name evidence="3" type="ORF">GETHLI_17250</name>
</gene>
<evidence type="ECO:0000256" key="1">
    <source>
        <dbReference type="ARBA" id="ARBA00007274"/>
    </source>
</evidence>
<dbReference type="InterPro" id="IPR037133">
    <property type="entry name" value="THP_succinylTrfase_N_sf"/>
</dbReference>
<dbReference type="CDD" id="cd03350">
    <property type="entry name" value="LbH_THP_succinylT"/>
    <property type="match status" value="1"/>
</dbReference>
<keyword evidence="4" id="KW-1185">Reference proteome</keyword>
<sequence>MVVDVDLIRGFFSQAPEALLVDPQAPAMHQLLLVGLETGAIRAAERQEDGSWQANAWVKQAILCGFRRTAIVAMEGPGFPMFDKTAYPPRHFGPEDAVRLVPGGSSVRRGAHVAKGVVVMPPAYVNVGAFVDEGTMVDSHALVGSCAQIGKRVHLSAAAQIGGVLEPAGARPVIVEDEAFVGGLVGLFEGIVVRKRAVLASGVVITGSTVIYDLVNGRELRQEVPEGAVVVPGSRPASGDFAKAHGLQVSAPCIVKYRDDRTDAATALEQALR</sequence>
<comment type="similarity">
    <text evidence="1">Belongs to the transferase hexapeptide repeat family.</text>
</comment>
<dbReference type="Proteomes" id="UP001165069">
    <property type="component" value="Unassembled WGS sequence"/>
</dbReference>
<dbReference type="InterPro" id="IPR023180">
    <property type="entry name" value="THP_succinylTrfase_dom1"/>
</dbReference>